<dbReference type="PANTHER" id="PTHR43880:SF12">
    <property type="entry name" value="ALCOHOL DEHYDROGENASE CLASS-3"/>
    <property type="match status" value="1"/>
</dbReference>
<dbReference type="SUPFAM" id="SSF51735">
    <property type="entry name" value="NAD(P)-binding Rossmann-fold domains"/>
    <property type="match status" value="1"/>
</dbReference>
<dbReference type="GO" id="GO:0051903">
    <property type="term" value="F:S-(hydroxymethyl)glutathione dehydrogenase [NAD(P)+] activity"/>
    <property type="evidence" value="ECO:0007669"/>
    <property type="project" value="TreeGrafter"/>
</dbReference>
<comment type="cofactor">
    <cofactor evidence="1">
        <name>Zn(2+)</name>
        <dbReference type="ChEBI" id="CHEBI:29105"/>
    </cofactor>
</comment>
<dbReference type="GO" id="GO:0008270">
    <property type="term" value="F:zinc ion binding"/>
    <property type="evidence" value="ECO:0007669"/>
    <property type="project" value="TreeGrafter"/>
</dbReference>
<dbReference type="AlphaFoldDB" id="A0A7G6X0R6"/>
<keyword evidence="9" id="KW-1185">Reference proteome</keyword>
<feature type="region of interest" description="Disordered" evidence="6">
    <location>
        <begin position="129"/>
        <end position="172"/>
    </location>
</feature>
<accession>A0A7G6X0R6</accession>
<dbReference type="InterPro" id="IPR013154">
    <property type="entry name" value="ADH-like_N"/>
</dbReference>
<evidence type="ECO:0000256" key="4">
    <source>
        <dbReference type="ARBA" id="ARBA00022833"/>
    </source>
</evidence>
<reference evidence="9" key="1">
    <citation type="submission" date="2019-09" db="EMBL/GenBank/DDBJ databases">
        <title>Antimicrobial potential of Antarctic Bacteria.</title>
        <authorList>
            <person name="Benaud N."/>
            <person name="Edwards R.J."/>
            <person name="Ferrari B.C."/>
        </authorList>
    </citation>
    <scope>NUCLEOTIDE SEQUENCE [LARGE SCALE GENOMIC DNA]</scope>
    <source>
        <strain evidence="9">SPB151</strain>
    </source>
</reference>
<gene>
    <name evidence="8" type="ORF">F1D05_20330</name>
</gene>
<feature type="domain" description="Enoyl reductase (ER)" evidence="7">
    <location>
        <begin position="18"/>
        <end position="404"/>
    </location>
</feature>
<comment type="similarity">
    <text evidence="2">Belongs to the zinc-containing alcohol dehydrogenase family.</text>
</comment>
<dbReference type="Pfam" id="PF00107">
    <property type="entry name" value="ADH_zinc_N"/>
    <property type="match status" value="1"/>
</dbReference>
<dbReference type="GO" id="GO:0046294">
    <property type="term" value="P:formaldehyde catabolic process"/>
    <property type="evidence" value="ECO:0007669"/>
    <property type="project" value="TreeGrafter"/>
</dbReference>
<dbReference type="SUPFAM" id="SSF50129">
    <property type="entry name" value="GroES-like"/>
    <property type="match status" value="2"/>
</dbReference>
<keyword evidence="4" id="KW-0862">Zinc</keyword>
<dbReference type="CDD" id="cd08281">
    <property type="entry name" value="liver_ADH_like1"/>
    <property type="match status" value="1"/>
</dbReference>
<evidence type="ECO:0000313" key="8">
    <source>
        <dbReference type="EMBL" id="QNE19831.1"/>
    </source>
</evidence>
<dbReference type="GO" id="GO:0005829">
    <property type="term" value="C:cytosol"/>
    <property type="evidence" value="ECO:0007669"/>
    <property type="project" value="TreeGrafter"/>
</dbReference>
<sequence>MIVQGAVLREMGLPSPYALSRPLRIEEVELAPPGPGELLVRIRAAGLCHSDLSVIDGSRPRVMPMLLGHEATGEIVLSEARGFAAGDTVAFAFVPACGTCPPCAEGRPALCEPAATANTSGTLLTGTRRLSTASSHPAPSTASSTTAPTTTPSTTTTGTASSDGPSPSDLHHHLGISGFADHAVVSARSAVKIDPELPPEIAALFGCAVMTGVGAVVNTARVQAGQSAAVFGLGGVGLSALLGAALVGAHPLVAVDVVPEKLELAKELGATHAIDARGNDVVEQVRAATDGGAHYAFETVGSAAVLAQAYQATRRGGTTVTVGLPHPSQTLSIPAVSLVAEERTIKGSYLGSAVPSRDIPRYIALYRAGRLPVDRLLTSTLGLDDLNEAFDTLAAGTAIRQVLVL</sequence>
<keyword evidence="3" id="KW-0479">Metal-binding</keyword>
<dbReference type="SMART" id="SM00829">
    <property type="entry name" value="PKS_ER"/>
    <property type="match status" value="1"/>
</dbReference>
<dbReference type="FunFam" id="3.40.50.720:FF:000003">
    <property type="entry name" value="S-(hydroxymethyl)glutathione dehydrogenase"/>
    <property type="match status" value="1"/>
</dbReference>
<protein>
    <submittedName>
        <fullName evidence="8">Zinc-binding dehydrogenase</fullName>
    </submittedName>
</protein>
<dbReference type="Gene3D" id="3.90.180.10">
    <property type="entry name" value="Medium-chain alcohol dehydrogenases, catalytic domain"/>
    <property type="match status" value="1"/>
</dbReference>
<evidence type="ECO:0000313" key="9">
    <source>
        <dbReference type="Proteomes" id="UP000515563"/>
    </source>
</evidence>
<evidence type="ECO:0000259" key="7">
    <source>
        <dbReference type="SMART" id="SM00829"/>
    </source>
</evidence>
<dbReference type="InterPro" id="IPR036291">
    <property type="entry name" value="NAD(P)-bd_dom_sf"/>
</dbReference>
<dbReference type="InterPro" id="IPR020843">
    <property type="entry name" value="ER"/>
</dbReference>
<dbReference type="Proteomes" id="UP000515563">
    <property type="component" value="Chromosome"/>
</dbReference>
<dbReference type="RefSeq" id="WP_185441772.1">
    <property type="nucleotide sequence ID" value="NZ_CP043661.1"/>
</dbReference>
<dbReference type="Pfam" id="PF08240">
    <property type="entry name" value="ADH_N"/>
    <property type="match status" value="1"/>
</dbReference>
<evidence type="ECO:0000256" key="1">
    <source>
        <dbReference type="ARBA" id="ARBA00001947"/>
    </source>
</evidence>
<organism evidence="8 9">
    <name type="scientific">Kribbella qitaiheensis</name>
    <dbReference type="NCBI Taxonomy" id="1544730"/>
    <lineage>
        <taxon>Bacteria</taxon>
        <taxon>Bacillati</taxon>
        <taxon>Actinomycetota</taxon>
        <taxon>Actinomycetes</taxon>
        <taxon>Propionibacteriales</taxon>
        <taxon>Kribbellaceae</taxon>
        <taxon>Kribbella</taxon>
    </lineage>
</organism>
<name>A0A7G6X0R6_9ACTN</name>
<dbReference type="EMBL" id="CP043661">
    <property type="protein sequence ID" value="QNE19831.1"/>
    <property type="molecule type" value="Genomic_DNA"/>
</dbReference>
<evidence type="ECO:0000256" key="6">
    <source>
        <dbReference type="SAM" id="MobiDB-lite"/>
    </source>
</evidence>
<keyword evidence="5" id="KW-0520">NAD</keyword>
<dbReference type="PANTHER" id="PTHR43880">
    <property type="entry name" value="ALCOHOL DEHYDROGENASE"/>
    <property type="match status" value="1"/>
</dbReference>
<dbReference type="KEGG" id="kqi:F1D05_20330"/>
<dbReference type="Gene3D" id="3.40.50.720">
    <property type="entry name" value="NAD(P)-binding Rossmann-like Domain"/>
    <property type="match status" value="1"/>
</dbReference>
<reference evidence="8 9" key="2">
    <citation type="journal article" date="2020" name="Microbiol. Resour. Announc.">
        <title>Antarctic desert soil bacteria exhibit high novel natural product potential, evaluated through long-read genome sequencing and comparative genomics.</title>
        <authorList>
            <person name="Benaud N."/>
            <person name="Edwards R.J."/>
            <person name="Amos T.G."/>
            <person name="D'Agostino P.M."/>
            <person name="Gutierrez-Chavez C."/>
            <person name="Montgomery K."/>
            <person name="Nicetic I."/>
            <person name="Ferrari B.C."/>
        </authorList>
    </citation>
    <scope>NUCLEOTIDE SEQUENCE [LARGE SCALE GENOMIC DNA]</scope>
    <source>
        <strain evidence="8 9">SPB151</strain>
    </source>
</reference>
<dbReference type="InterPro" id="IPR013149">
    <property type="entry name" value="ADH-like_C"/>
</dbReference>
<proteinExistence type="inferred from homology"/>
<evidence type="ECO:0000256" key="2">
    <source>
        <dbReference type="ARBA" id="ARBA00008072"/>
    </source>
</evidence>
<dbReference type="InterPro" id="IPR011032">
    <property type="entry name" value="GroES-like_sf"/>
</dbReference>
<feature type="compositionally biased region" description="Low complexity" evidence="6">
    <location>
        <begin position="129"/>
        <end position="168"/>
    </location>
</feature>
<evidence type="ECO:0000256" key="5">
    <source>
        <dbReference type="ARBA" id="ARBA00023027"/>
    </source>
</evidence>
<evidence type="ECO:0000256" key="3">
    <source>
        <dbReference type="ARBA" id="ARBA00022723"/>
    </source>
</evidence>